<dbReference type="InterPro" id="IPR035093">
    <property type="entry name" value="RelE/ParE_toxin_dom_sf"/>
</dbReference>
<dbReference type="RefSeq" id="WP_081742331.1">
    <property type="nucleotide sequence ID" value="NZ_CP139776.1"/>
</dbReference>
<gene>
    <name evidence="1" type="ORF">SOW75_00580</name>
</gene>
<accession>A0ABU5KRX0</accession>
<dbReference type="PANTHER" id="PTHR40266:SF2">
    <property type="entry name" value="TOXIN HIGB-1"/>
    <property type="match status" value="1"/>
</dbReference>
<dbReference type="InterPro" id="IPR007711">
    <property type="entry name" value="HigB-1"/>
</dbReference>
<dbReference type="PANTHER" id="PTHR40266">
    <property type="entry name" value="TOXIN HIGB-1"/>
    <property type="match status" value="1"/>
</dbReference>
<dbReference type="Gene3D" id="3.30.2310.20">
    <property type="entry name" value="RelE-like"/>
    <property type="match status" value="1"/>
</dbReference>
<dbReference type="Proteomes" id="UP001292116">
    <property type="component" value="Unassembled WGS sequence"/>
</dbReference>
<proteinExistence type="predicted"/>
<evidence type="ECO:0000313" key="2">
    <source>
        <dbReference type="Proteomes" id="UP001292116"/>
    </source>
</evidence>
<dbReference type="EMBL" id="JAXUBM010000001">
    <property type="protein sequence ID" value="MDZ5736661.1"/>
    <property type="molecule type" value="Genomic_DNA"/>
</dbReference>
<dbReference type="GeneID" id="97170617"/>
<reference evidence="1 2" key="1">
    <citation type="submission" date="2023-11" db="EMBL/GenBank/DDBJ databases">
        <title>Draft genomes analysis of Pseudomonas asiatica isolated from milk, feces and farm soil of cows suffering from clinical mastitis.</title>
        <authorList>
            <person name="Rahman T."/>
            <person name="Das Z.C."/>
            <person name="Hoque M.N."/>
        </authorList>
    </citation>
    <scope>NUCLEOTIDE SEQUENCE [LARGE SCALE GENOMIC DNA]</scope>
    <source>
        <strain evidence="1 2">2F2</strain>
    </source>
</reference>
<keyword evidence="2" id="KW-1185">Reference proteome</keyword>
<sequence length="92" mass="10573">MIRSFRHKGLRLLHQQGDSSGVRADHVARLRRLLASLEVAQTPSNMNRPGNRLHPLHGKLDGFWAVNVSGNWRLVFRFVGTDVELVDYLDYH</sequence>
<organism evidence="1 2">
    <name type="scientific">Pseudomonas asiatica</name>
    <dbReference type="NCBI Taxonomy" id="2219225"/>
    <lineage>
        <taxon>Bacteria</taxon>
        <taxon>Pseudomonadati</taxon>
        <taxon>Pseudomonadota</taxon>
        <taxon>Gammaproteobacteria</taxon>
        <taxon>Pseudomonadales</taxon>
        <taxon>Pseudomonadaceae</taxon>
        <taxon>Pseudomonas</taxon>
    </lineage>
</organism>
<comment type="caution">
    <text evidence="1">The sequence shown here is derived from an EMBL/GenBank/DDBJ whole genome shotgun (WGS) entry which is preliminary data.</text>
</comment>
<name>A0ABU5KRX0_9PSED</name>
<protein>
    <submittedName>
        <fullName evidence="1">Type II toxin-antitoxin system RelE/ParE family toxin</fullName>
    </submittedName>
</protein>
<dbReference type="Pfam" id="PF05015">
    <property type="entry name" value="HigB-like_toxin"/>
    <property type="match status" value="1"/>
</dbReference>
<dbReference type="SUPFAM" id="SSF143011">
    <property type="entry name" value="RelE-like"/>
    <property type="match status" value="1"/>
</dbReference>
<evidence type="ECO:0000313" key="1">
    <source>
        <dbReference type="EMBL" id="MDZ5736661.1"/>
    </source>
</evidence>